<feature type="compositionally biased region" description="Low complexity" evidence="7">
    <location>
        <begin position="97"/>
        <end position="112"/>
    </location>
</feature>
<evidence type="ECO:0000256" key="7">
    <source>
        <dbReference type="SAM" id="MobiDB-lite"/>
    </source>
</evidence>
<dbReference type="GO" id="GO:0009788">
    <property type="term" value="P:negative regulation of abscisic acid-activated signaling pathway"/>
    <property type="evidence" value="ECO:0007669"/>
    <property type="project" value="InterPro"/>
</dbReference>
<feature type="region of interest" description="Disordered" evidence="7">
    <location>
        <begin position="15"/>
        <end position="54"/>
    </location>
</feature>
<evidence type="ECO:0000256" key="2">
    <source>
        <dbReference type="ARBA" id="ARBA00022723"/>
    </source>
</evidence>
<evidence type="ECO:0000256" key="3">
    <source>
        <dbReference type="ARBA" id="ARBA00022771"/>
    </source>
</evidence>
<keyword evidence="4" id="KW-0862">Zinc</keyword>
<evidence type="ECO:0000256" key="6">
    <source>
        <dbReference type="PROSITE-ProRule" id="PRU00042"/>
    </source>
</evidence>
<dbReference type="Proteomes" id="UP001141806">
    <property type="component" value="Unassembled WGS sequence"/>
</dbReference>
<dbReference type="Gene3D" id="3.30.160.60">
    <property type="entry name" value="Classic Zinc Finger"/>
    <property type="match status" value="1"/>
</dbReference>
<feature type="domain" description="C2H2-type" evidence="8">
    <location>
        <begin position="125"/>
        <end position="152"/>
    </location>
</feature>
<evidence type="ECO:0000256" key="1">
    <source>
        <dbReference type="ARBA" id="ARBA00004123"/>
    </source>
</evidence>
<dbReference type="GO" id="GO:0005634">
    <property type="term" value="C:nucleus"/>
    <property type="evidence" value="ECO:0007669"/>
    <property type="project" value="UniProtKB-SubCell"/>
</dbReference>
<sequence>METSFQILLEKNMKTAKTDFEASSEEESEISSQVASDVSNLENSPDPSKDTTNNSSCLTDLIKLQPGAMPVSLDLTLSFNTSDSDLAGRKESVGVSISSTASESSSEAAGHPPGHPPAVSLSRVFSCNYCQRKFFSSQALGGHQNAHKRERTLAKRAMRMGIFSERYASLPALPLHGSACRSLGIKAHSVHNVAPPERSPEVRGAARLEQGYLGLLVFMEDDDAELYWPGSFRQGSEGGAVHPGFESGGNSTSNFISVAPPPETDSSKPDLTLRL</sequence>
<dbReference type="EMBL" id="JAMYWD010000004">
    <property type="protein sequence ID" value="KAJ4974593.1"/>
    <property type="molecule type" value="Genomic_DNA"/>
</dbReference>
<dbReference type="PROSITE" id="PS50157">
    <property type="entry name" value="ZINC_FINGER_C2H2_2"/>
    <property type="match status" value="1"/>
</dbReference>
<dbReference type="FunFam" id="3.30.160.60:FF:001366">
    <property type="entry name" value="Zinc finger protein 2"/>
    <property type="match status" value="1"/>
</dbReference>
<feature type="region of interest" description="Disordered" evidence="7">
    <location>
        <begin position="238"/>
        <end position="275"/>
    </location>
</feature>
<dbReference type="InterPro" id="IPR013087">
    <property type="entry name" value="Znf_C2H2_type"/>
</dbReference>
<organism evidence="9 10">
    <name type="scientific">Protea cynaroides</name>
    <dbReference type="NCBI Taxonomy" id="273540"/>
    <lineage>
        <taxon>Eukaryota</taxon>
        <taxon>Viridiplantae</taxon>
        <taxon>Streptophyta</taxon>
        <taxon>Embryophyta</taxon>
        <taxon>Tracheophyta</taxon>
        <taxon>Spermatophyta</taxon>
        <taxon>Magnoliopsida</taxon>
        <taxon>Proteales</taxon>
        <taxon>Proteaceae</taxon>
        <taxon>Protea</taxon>
    </lineage>
</organism>
<protein>
    <recommendedName>
        <fullName evidence="8">C2H2-type domain-containing protein</fullName>
    </recommendedName>
</protein>
<dbReference type="SUPFAM" id="SSF57667">
    <property type="entry name" value="beta-beta-alpha zinc fingers"/>
    <property type="match status" value="1"/>
</dbReference>
<reference evidence="9" key="1">
    <citation type="journal article" date="2023" name="Plant J.">
        <title>The genome of the king protea, Protea cynaroides.</title>
        <authorList>
            <person name="Chang J."/>
            <person name="Duong T.A."/>
            <person name="Schoeman C."/>
            <person name="Ma X."/>
            <person name="Roodt D."/>
            <person name="Barker N."/>
            <person name="Li Z."/>
            <person name="Van de Peer Y."/>
            <person name="Mizrachi E."/>
        </authorList>
    </citation>
    <scope>NUCLEOTIDE SEQUENCE</scope>
    <source>
        <tissue evidence="9">Young leaves</tissue>
    </source>
</reference>
<dbReference type="PANTHER" id="PTHR47287:SF18">
    <property type="entry name" value="TRANSCRIPTION FACTOR C2H2 FAMILY"/>
    <property type="match status" value="1"/>
</dbReference>
<comment type="subcellular location">
    <subcellularLocation>
        <location evidence="1">Nucleus</location>
    </subcellularLocation>
</comment>
<dbReference type="AlphaFoldDB" id="A0A9Q0QWI1"/>
<keyword evidence="2" id="KW-0479">Metal-binding</keyword>
<gene>
    <name evidence="9" type="ORF">NE237_007767</name>
</gene>
<keyword evidence="5" id="KW-0539">Nucleus</keyword>
<dbReference type="OrthoDB" id="1933825at2759"/>
<comment type="caution">
    <text evidence="9">The sequence shown here is derived from an EMBL/GenBank/DDBJ whole genome shotgun (WGS) entry which is preliminary data.</text>
</comment>
<keyword evidence="3 6" id="KW-0863">Zinc-finger</keyword>
<name>A0A9Q0QWI1_9MAGN</name>
<feature type="region of interest" description="Disordered" evidence="7">
    <location>
        <begin position="97"/>
        <end position="117"/>
    </location>
</feature>
<evidence type="ECO:0000313" key="9">
    <source>
        <dbReference type="EMBL" id="KAJ4974593.1"/>
    </source>
</evidence>
<feature type="compositionally biased region" description="Basic and acidic residues" evidence="7">
    <location>
        <begin position="265"/>
        <end position="275"/>
    </location>
</feature>
<proteinExistence type="predicted"/>
<keyword evidence="10" id="KW-1185">Reference proteome</keyword>
<feature type="compositionally biased region" description="Polar residues" evidence="7">
    <location>
        <begin position="33"/>
        <end position="54"/>
    </location>
</feature>
<evidence type="ECO:0000256" key="5">
    <source>
        <dbReference type="ARBA" id="ARBA00023242"/>
    </source>
</evidence>
<dbReference type="InterPro" id="IPR036236">
    <property type="entry name" value="Znf_C2H2_sf"/>
</dbReference>
<dbReference type="PROSITE" id="PS00028">
    <property type="entry name" value="ZINC_FINGER_C2H2_1"/>
    <property type="match status" value="1"/>
</dbReference>
<dbReference type="GO" id="GO:0008270">
    <property type="term" value="F:zinc ion binding"/>
    <property type="evidence" value="ECO:0007669"/>
    <property type="project" value="UniProtKB-KW"/>
</dbReference>
<evidence type="ECO:0000313" key="10">
    <source>
        <dbReference type="Proteomes" id="UP001141806"/>
    </source>
</evidence>
<dbReference type="PANTHER" id="PTHR47287">
    <property type="entry name" value="C2H2 AND C2HC ZINC FINGERS SUPERFAMILY PROTEIN"/>
    <property type="match status" value="1"/>
</dbReference>
<dbReference type="InterPro" id="IPR044246">
    <property type="entry name" value="ZFP3-like"/>
</dbReference>
<evidence type="ECO:0000256" key="4">
    <source>
        <dbReference type="ARBA" id="ARBA00022833"/>
    </source>
</evidence>
<evidence type="ECO:0000259" key="8">
    <source>
        <dbReference type="PROSITE" id="PS50157"/>
    </source>
</evidence>
<accession>A0A9Q0QWI1</accession>